<dbReference type="EMBL" id="CAAE01015003">
    <property type="protein sequence ID" value="CAG09082.1"/>
    <property type="molecule type" value="Genomic_DNA"/>
</dbReference>
<organism evidence="2">
    <name type="scientific">Tetraodon nigroviridis</name>
    <name type="common">Spotted green pufferfish</name>
    <name type="synonym">Chelonodon nigroviridis</name>
    <dbReference type="NCBI Taxonomy" id="99883"/>
    <lineage>
        <taxon>Eukaryota</taxon>
        <taxon>Metazoa</taxon>
        <taxon>Chordata</taxon>
        <taxon>Craniata</taxon>
        <taxon>Vertebrata</taxon>
        <taxon>Euteleostomi</taxon>
        <taxon>Actinopterygii</taxon>
        <taxon>Neopterygii</taxon>
        <taxon>Teleostei</taxon>
        <taxon>Neoteleostei</taxon>
        <taxon>Acanthomorphata</taxon>
        <taxon>Eupercaria</taxon>
        <taxon>Tetraodontiformes</taxon>
        <taxon>Tetradontoidea</taxon>
        <taxon>Tetraodontidae</taxon>
        <taxon>Tetraodon</taxon>
    </lineage>
</organism>
<accession>Q4RRA0</accession>
<evidence type="ECO:0000256" key="1">
    <source>
        <dbReference type="SAM" id="MobiDB-lite"/>
    </source>
</evidence>
<gene>
    <name evidence="2" type="ORF">GSTENG00030261001</name>
</gene>
<protein>
    <submittedName>
        <fullName evidence="2">(spotted green pufferfish) hypothetical protein</fullName>
    </submittedName>
</protein>
<proteinExistence type="predicted"/>
<sequence length="120" mass="13346">MRDNDVRPSLGSPQLEDLVFQGHARAPVTLLHTHRPIHPPPPHPPTEDLPNSWLPWLQFVCHQSAVSLLGVRGGGGTPAESGKKQRYGGRLEYIRAGTADPSVLCLDEKHPFFSRLCWLQ</sequence>
<reference evidence="2" key="2">
    <citation type="submission" date="2004-02" db="EMBL/GenBank/DDBJ databases">
        <authorList>
            <consortium name="Genoscope"/>
            <consortium name="Whitehead Institute Centre for Genome Research"/>
        </authorList>
    </citation>
    <scope>NUCLEOTIDE SEQUENCE</scope>
</reference>
<comment type="caution">
    <text evidence="2">The sequence shown here is derived from an EMBL/GenBank/DDBJ whole genome shotgun (WGS) entry which is preliminary data.</text>
</comment>
<dbReference type="AlphaFoldDB" id="Q4RRA0"/>
<reference evidence="2" key="1">
    <citation type="journal article" date="2004" name="Nature">
        <title>Genome duplication in the teleost fish Tetraodon nigroviridis reveals the early vertebrate proto-karyotype.</title>
        <authorList>
            <person name="Jaillon O."/>
            <person name="Aury J.-M."/>
            <person name="Brunet F."/>
            <person name="Petit J.-L."/>
            <person name="Stange-Thomann N."/>
            <person name="Mauceli E."/>
            <person name="Bouneau L."/>
            <person name="Fischer C."/>
            <person name="Ozouf-Costaz C."/>
            <person name="Bernot A."/>
            <person name="Nicaud S."/>
            <person name="Jaffe D."/>
            <person name="Fisher S."/>
            <person name="Lutfalla G."/>
            <person name="Dossat C."/>
            <person name="Segurens B."/>
            <person name="Dasilva C."/>
            <person name="Salanoubat M."/>
            <person name="Levy M."/>
            <person name="Boudet N."/>
            <person name="Castellano S."/>
            <person name="Anthouard V."/>
            <person name="Jubin C."/>
            <person name="Castelli V."/>
            <person name="Katinka M."/>
            <person name="Vacherie B."/>
            <person name="Biemont C."/>
            <person name="Skalli Z."/>
            <person name="Cattolico L."/>
            <person name="Poulain J."/>
            <person name="De Berardinis V."/>
            <person name="Cruaud C."/>
            <person name="Duprat S."/>
            <person name="Brottier P."/>
            <person name="Coutanceau J.-P."/>
            <person name="Gouzy J."/>
            <person name="Parra G."/>
            <person name="Lardier G."/>
            <person name="Chapple C."/>
            <person name="McKernan K.J."/>
            <person name="McEwan P."/>
            <person name="Bosak S."/>
            <person name="Kellis M."/>
            <person name="Volff J.-N."/>
            <person name="Guigo R."/>
            <person name="Zody M.C."/>
            <person name="Mesirov J."/>
            <person name="Lindblad-Toh K."/>
            <person name="Birren B."/>
            <person name="Nusbaum C."/>
            <person name="Kahn D."/>
            <person name="Robinson-Rechavi M."/>
            <person name="Laudet V."/>
            <person name="Schachter V."/>
            <person name="Quetier F."/>
            <person name="Saurin W."/>
            <person name="Scarpelli C."/>
            <person name="Wincker P."/>
            <person name="Lander E.S."/>
            <person name="Weissenbach J."/>
            <person name="Roest Crollius H."/>
        </authorList>
    </citation>
    <scope>NUCLEOTIDE SEQUENCE [LARGE SCALE GENOMIC DNA]</scope>
</reference>
<dbReference type="KEGG" id="tng:GSTEN00030261G001"/>
<evidence type="ECO:0000313" key="2">
    <source>
        <dbReference type="EMBL" id="CAG09082.1"/>
    </source>
</evidence>
<feature type="region of interest" description="Disordered" evidence="1">
    <location>
        <begin position="30"/>
        <end position="49"/>
    </location>
</feature>
<name>Q4RRA0_TETNG</name>